<dbReference type="PANTHER" id="PTHR42756:SF1">
    <property type="entry name" value="TRANSCRIPTIONAL REPRESSOR OF EMRAB OPERON"/>
    <property type="match status" value="1"/>
</dbReference>
<dbReference type="InterPro" id="IPR036388">
    <property type="entry name" value="WH-like_DNA-bd_sf"/>
</dbReference>
<dbReference type="Proteomes" id="UP001276854">
    <property type="component" value="Unassembled WGS sequence"/>
</dbReference>
<evidence type="ECO:0000313" key="6">
    <source>
        <dbReference type="Proteomes" id="UP001276854"/>
    </source>
</evidence>
<dbReference type="RefSeq" id="WP_318062674.1">
    <property type="nucleotide sequence ID" value="NZ_JAWONS010000037.1"/>
</dbReference>
<keyword evidence="2" id="KW-0238">DNA-binding</keyword>
<feature type="domain" description="HTH marR-type" evidence="4">
    <location>
        <begin position="25"/>
        <end position="124"/>
    </location>
</feature>
<evidence type="ECO:0000256" key="1">
    <source>
        <dbReference type="ARBA" id="ARBA00023015"/>
    </source>
</evidence>
<dbReference type="SUPFAM" id="SSF46785">
    <property type="entry name" value="Winged helix' DNA-binding domain"/>
    <property type="match status" value="1"/>
</dbReference>
<comment type="caution">
    <text evidence="5">The sequence shown here is derived from an EMBL/GenBank/DDBJ whole genome shotgun (WGS) entry which is preliminary data.</text>
</comment>
<dbReference type="PANTHER" id="PTHR42756">
    <property type="entry name" value="TRANSCRIPTIONAL REGULATOR, MARR"/>
    <property type="match status" value="1"/>
</dbReference>
<dbReference type="Pfam" id="PF12802">
    <property type="entry name" value="MarR_2"/>
    <property type="match status" value="1"/>
</dbReference>
<protein>
    <submittedName>
        <fullName evidence="5">MarR family transcriptional regulator</fullName>
    </submittedName>
</protein>
<evidence type="ECO:0000313" key="5">
    <source>
        <dbReference type="EMBL" id="MDW2796397.1"/>
    </source>
</evidence>
<dbReference type="InterPro" id="IPR000835">
    <property type="entry name" value="HTH_MarR-typ"/>
</dbReference>
<reference evidence="5 6" key="1">
    <citation type="submission" date="2023-10" db="EMBL/GenBank/DDBJ databases">
        <title>A novel Glycoside Hydrolase 43-Like Enzyme from Clostrdium boliviensis is an Endo-xylanase, and a Candidate for Xylooligosaccharides Production from Different Xylan Substrates.</title>
        <authorList>
            <person name="Alvarez M.T."/>
            <person name="Rocabado-Villegas L.R."/>
            <person name="Salas-Veizaga D.M."/>
            <person name="Linares-Pasten J.A."/>
            <person name="Gudmundsdottir E.E."/>
            <person name="Hreggvidsson G.O."/>
            <person name="Adlercreutz P."/>
            <person name="Nordberg Karlsson E."/>
        </authorList>
    </citation>
    <scope>NUCLEOTIDE SEQUENCE [LARGE SCALE GENOMIC DNA]</scope>
    <source>
        <strain evidence="5 6">E-1</strain>
    </source>
</reference>
<evidence type="ECO:0000259" key="4">
    <source>
        <dbReference type="SMART" id="SM00347"/>
    </source>
</evidence>
<organism evidence="5 6">
    <name type="scientific">Clostridium boliviensis</name>
    <dbReference type="NCBI Taxonomy" id="318465"/>
    <lineage>
        <taxon>Bacteria</taxon>
        <taxon>Bacillati</taxon>
        <taxon>Bacillota</taxon>
        <taxon>Clostridia</taxon>
        <taxon>Eubacteriales</taxon>
        <taxon>Clostridiaceae</taxon>
        <taxon>Clostridium</taxon>
    </lineage>
</organism>
<sequence>MNQKRVQEIHRINFLTSETQTLYHQASLRLGITDSVSIVLYTIFDKGENCLLSDIYKKSGISKQTVNSAIRGLEADGILYLEQYTGRAKKIILTEKGKDYVNSTVAKLYEAEVQAFDSWSTEEINTYIRLMEKYAHCFRKQIGAL</sequence>
<gene>
    <name evidence="5" type="ORF">RZO55_02200</name>
</gene>
<keyword evidence="1" id="KW-0805">Transcription regulation</keyword>
<proteinExistence type="predicted"/>
<dbReference type="Gene3D" id="1.10.10.10">
    <property type="entry name" value="Winged helix-like DNA-binding domain superfamily/Winged helix DNA-binding domain"/>
    <property type="match status" value="1"/>
</dbReference>
<evidence type="ECO:0000256" key="3">
    <source>
        <dbReference type="ARBA" id="ARBA00023163"/>
    </source>
</evidence>
<accession>A0ABU4GFK0</accession>
<dbReference type="EMBL" id="JAWONS010000037">
    <property type="protein sequence ID" value="MDW2796397.1"/>
    <property type="molecule type" value="Genomic_DNA"/>
</dbReference>
<dbReference type="SMART" id="SM00347">
    <property type="entry name" value="HTH_MARR"/>
    <property type="match status" value="1"/>
</dbReference>
<keyword evidence="3" id="KW-0804">Transcription</keyword>
<name>A0ABU4GFK0_9CLOT</name>
<dbReference type="InterPro" id="IPR036390">
    <property type="entry name" value="WH_DNA-bd_sf"/>
</dbReference>
<evidence type="ECO:0000256" key="2">
    <source>
        <dbReference type="ARBA" id="ARBA00023125"/>
    </source>
</evidence>
<keyword evidence="6" id="KW-1185">Reference proteome</keyword>